<dbReference type="OrthoDB" id="2887901at2"/>
<feature type="region of interest" description="Disordered" evidence="1">
    <location>
        <begin position="1"/>
        <end position="20"/>
    </location>
</feature>
<dbReference type="RefSeq" id="WP_122188819.1">
    <property type="nucleotide sequence ID" value="NZ_RFFH01000006.1"/>
</dbReference>
<gene>
    <name evidence="3" type="ORF">EBN03_15855</name>
</gene>
<proteinExistence type="predicted"/>
<feature type="compositionally biased region" description="Polar residues" evidence="1">
    <location>
        <begin position="1"/>
        <end position="14"/>
    </location>
</feature>
<protein>
    <submittedName>
        <fullName evidence="3">SgcJ/EcaC family oxidoreductase</fullName>
    </submittedName>
</protein>
<dbReference type="Gene3D" id="3.10.450.50">
    <property type="match status" value="1"/>
</dbReference>
<evidence type="ECO:0000313" key="4">
    <source>
        <dbReference type="Proteomes" id="UP000279275"/>
    </source>
</evidence>
<organism evidence="3 4">
    <name type="scientific">Nocardia stercoris</name>
    <dbReference type="NCBI Taxonomy" id="2483361"/>
    <lineage>
        <taxon>Bacteria</taxon>
        <taxon>Bacillati</taxon>
        <taxon>Actinomycetota</taxon>
        <taxon>Actinomycetes</taxon>
        <taxon>Mycobacteriales</taxon>
        <taxon>Nocardiaceae</taxon>
        <taxon>Nocardia</taxon>
    </lineage>
</organism>
<dbReference type="Pfam" id="PF14534">
    <property type="entry name" value="DUF4440"/>
    <property type="match status" value="1"/>
</dbReference>
<dbReference type="InterPro" id="IPR027843">
    <property type="entry name" value="DUF4440"/>
</dbReference>
<keyword evidence="4" id="KW-1185">Reference proteome</keyword>
<evidence type="ECO:0000313" key="3">
    <source>
        <dbReference type="EMBL" id="RMI31684.1"/>
    </source>
</evidence>
<dbReference type="InterPro" id="IPR032710">
    <property type="entry name" value="NTF2-like_dom_sf"/>
</dbReference>
<feature type="domain" description="DUF4440" evidence="2">
    <location>
        <begin position="38"/>
        <end position="137"/>
    </location>
</feature>
<dbReference type="InterPro" id="IPR011944">
    <property type="entry name" value="Steroid_delta5-4_isomerase"/>
</dbReference>
<accession>A0A3M2L2S6</accession>
<dbReference type="NCBIfam" id="TIGR02246">
    <property type="entry name" value="SgcJ/EcaC family oxidoreductase"/>
    <property type="match status" value="1"/>
</dbReference>
<sequence length="148" mass="15468">MSSSNSAKPTTTEGTPPLSIDDERAIRDLVALADRSQADADVLPGLHTDTTAIVNFYGRRILGRDTFEAAMSAGLGSGLGAIRTSVEVIDIRPLTGDAALVSCIKTVYDERPEAGQVPPAAGALTYVTVRTPTGWQIALAQTTPIVSD</sequence>
<evidence type="ECO:0000256" key="1">
    <source>
        <dbReference type="SAM" id="MobiDB-lite"/>
    </source>
</evidence>
<dbReference type="Proteomes" id="UP000279275">
    <property type="component" value="Unassembled WGS sequence"/>
</dbReference>
<comment type="caution">
    <text evidence="3">The sequence shown here is derived from an EMBL/GenBank/DDBJ whole genome shotgun (WGS) entry which is preliminary data.</text>
</comment>
<name>A0A3M2L2S6_9NOCA</name>
<dbReference type="AlphaFoldDB" id="A0A3M2L2S6"/>
<dbReference type="SUPFAM" id="SSF54427">
    <property type="entry name" value="NTF2-like"/>
    <property type="match status" value="1"/>
</dbReference>
<evidence type="ECO:0000259" key="2">
    <source>
        <dbReference type="Pfam" id="PF14534"/>
    </source>
</evidence>
<dbReference type="EMBL" id="RFFH01000006">
    <property type="protein sequence ID" value="RMI31684.1"/>
    <property type="molecule type" value="Genomic_DNA"/>
</dbReference>
<reference evidence="3 4" key="1">
    <citation type="submission" date="2018-10" db="EMBL/GenBank/DDBJ databases">
        <title>Isolation from cow dung.</title>
        <authorList>
            <person name="Ling L."/>
        </authorList>
    </citation>
    <scope>NUCLEOTIDE SEQUENCE [LARGE SCALE GENOMIC DNA]</scope>
    <source>
        <strain evidence="3 4">NEAU-LL90</strain>
    </source>
</reference>